<dbReference type="EMBL" id="JBHMEY010000067">
    <property type="protein sequence ID" value="MFB9098195.1"/>
    <property type="molecule type" value="Genomic_DNA"/>
</dbReference>
<evidence type="ECO:0000313" key="2">
    <source>
        <dbReference type="Proteomes" id="UP001589607"/>
    </source>
</evidence>
<dbReference type="Proteomes" id="UP001589607">
    <property type="component" value="Unassembled WGS sequence"/>
</dbReference>
<proteinExistence type="predicted"/>
<sequence length="49" mass="5562">MNCKISFQERAKLGMEILSKQSPVTLEKARAQAKRLSLVSKSKVKKQRS</sequence>
<protein>
    <submittedName>
        <fullName evidence="1">Uncharacterized protein</fullName>
    </submittedName>
</protein>
<keyword evidence="2" id="KW-1185">Reference proteome</keyword>
<organism evidence="1 2">
    <name type="scientific">Flavobacterium jumunjinense</name>
    <dbReference type="NCBI Taxonomy" id="998845"/>
    <lineage>
        <taxon>Bacteria</taxon>
        <taxon>Pseudomonadati</taxon>
        <taxon>Bacteroidota</taxon>
        <taxon>Flavobacteriia</taxon>
        <taxon>Flavobacteriales</taxon>
        <taxon>Flavobacteriaceae</taxon>
        <taxon>Flavobacterium</taxon>
    </lineage>
</organism>
<gene>
    <name evidence="1" type="ORF">ACFFVF_16905</name>
</gene>
<name>A0ABV5GS29_9FLAO</name>
<reference evidence="1 2" key="1">
    <citation type="submission" date="2024-09" db="EMBL/GenBank/DDBJ databases">
        <authorList>
            <person name="Sun Q."/>
            <person name="Mori K."/>
        </authorList>
    </citation>
    <scope>NUCLEOTIDE SEQUENCE [LARGE SCALE GENOMIC DNA]</scope>
    <source>
        <strain evidence="1 2">CECT 7955</strain>
    </source>
</reference>
<accession>A0ABV5GS29</accession>
<comment type="caution">
    <text evidence="1">The sequence shown here is derived from an EMBL/GenBank/DDBJ whole genome shotgun (WGS) entry which is preliminary data.</text>
</comment>
<evidence type="ECO:0000313" key="1">
    <source>
        <dbReference type="EMBL" id="MFB9098195.1"/>
    </source>
</evidence>
<dbReference type="RefSeq" id="WP_236456294.1">
    <property type="nucleotide sequence ID" value="NZ_CBCSGE010000024.1"/>
</dbReference>